<dbReference type="GO" id="GO:0005886">
    <property type="term" value="C:plasma membrane"/>
    <property type="evidence" value="ECO:0007669"/>
    <property type="project" value="UniProtKB-ARBA"/>
</dbReference>
<organism evidence="10 11">
    <name type="scientific">Polypterus senegalus</name>
    <name type="common">Senegal bichir</name>
    <dbReference type="NCBI Taxonomy" id="55291"/>
    <lineage>
        <taxon>Eukaryota</taxon>
        <taxon>Metazoa</taxon>
        <taxon>Chordata</taxon>
        <taxon>Craniata</taxon>
        <taxon>Vertebrata</taxon>
        <taxon>Euteleostomi</taxon>
        <taxon>Actinopterygii</taxon>
        <taxon>Polypteriformes</taxon>
        <taxon>Polypteridae</taxon>
        <taxon>Polypterus</taxon>
    </lineage>
</organism>
<feature type="compositionally biased region" description="Low complexity" evidence="8">
    <location>
        <begin position="1090"/>
        <end position="1099"/>
    </location>
</feature>
<dbReference type="InterPro" id="IPR006614">
    <property type="entry name" value="Peroxin/Ferlin"/>
</dbReference>
<dbReference type="SMART" id="SM01200">
    <property type="entry name" value="FerA"/>
    <property type="match status" value="1"/>
</dbReference>
<keyword evidence="6" id="KW-0472">Membrane</keyword>
<dbReference type="InterPro" id="IPR037724">
    <property type="entry name" value="C2E_Ferlin"/>
</dbReference>
<dbReference type="GO" id="GO:0007009">
    <property type="term" value="P:plasma membrane organization"/>
    <property type="evidence" value="ECO:0007669"/>
    <property type="project" value="TreeGrafter"/>
</dbReference>
<accession>A0A8X7X7S3</accession>
<evidence type="ECO:0000313" key="11">
    <source>
        <dbReference type="Proteomes" id="UP000886611"/>
    </source>
</evidence>
<dbReference type="InterPro" id="IPR012561">
    <property type="entry name" value="Ferlin_B-domain"/>
</dbReference>
<dbReference type="FunFam" id="2.60.40.150:FF:000026">
    <property type="entry name" value="dysferlin isoform X2"/>
    <property type="match status" value="2"/>
</dbReference>
<feature type="region of interest" description="Disordered" evidence="8">
    <location>
        <begin position="2333"/>
        <end position="2358"/>
    </location>
</feature>
<feature type="compositionally biased region" description="Basic and acidic residues" evidence="8">
    <location>
        <begin position="2395"/>
        <end position="2421"/>
    </location>
</feature>
<dbReference type="InterPro" id="IPR037721">
    <property type="entry name" value="Ferlin"/>
</dbReference>
<reference evidence="10 11" key="1">
    <citation type="journal article" date="2021" name="Cell">
        <title>Tracing the genetic footprints of vertebrate landing in non-teleost ray-finned fishes.</title>
        <authorList>
            <person name="Bi X."/>
            <person name="Wang K."/>
            <person name="Yang L."/>
            <person name="Pan H."/>
            <person name="Jiang H."/>
            <person name="Wei Q."/>
            <person name="Fang M."/>
            <person name="Yu H."/>
            <person name="Zhu C."/>
            <person name="Cai Y."/>
            <person name="He Y."/>
            <person name="Gan X."/>
            <person name="Zeng H."/>
            <person name="Yu D."/>
            <person name="Zhu Y."/>
            <person name="Jiang H."/>
            <person name="Qiu Q."/>
            <person name="Yang H."/>
            <person name="Zhang Y.E."/>
            <person name="Wang W."/>
            <person name="Zhu M."/>
            <person name="He S."/>
            <person name="Zhang G."/>
        </authorList>
    </citation>
    <scope>NUCLEOTIDE SEQUENCE [LARGE SCALE GENOMIC DNA]</scope>
    <source>
        <strain evidence="10">Bchr_013</strain>
    </source>
</reference>
<evidence type="ECO:0000256" key="5">
    <source>
        <dbReference type="ARBA" id="ARBA00022989"/>
    </source>
</evidence>
<feature type="region of interest" description="Disordered" evidence="8">
    <location>
        <begin position="203"/>
        <end position="226"/>
    </location>
</feature>
<name>A0A8X7X7S3_POLSE</name>
<dbReference type="Gene3D" id="2.60.40.150">
    <property type="entry name" value="C2 domain"/>
    <property type="match status" value="4"/>
</dbReference>
<comment type="caution">
    <text evidence="10">The sequence shown here is derived from an EMBL/GenBank/DDBJ whole genome shotgun (WGS) entry which is preliminary data.</text>
</comment>
<evidence type="ECO:0000259" key="9">
    <source>
        <dbReference type="PROSITE" id="PS50004"/>
    </source>
</evidence>
<keyword evidence="3" id="KW-0812">Transmembrane</keyword>
<dbReference type="PANTHER" id="PTHR12546">
    <property type="entry name" value="FER-1-LIKE"/>
    <property type="match status" value="1"/>
</dbReference>
<dbReference type="Pfam" id="PF05028">
    <property type="entry name" value="PARG_cat_C"/>
    <property type="match status" value="1"/>
</dbReference>
<keyword evidence="11" id="KW-1185">Reference proteome</keyword>
<feature type="compositionally biased region" description="Polar residues" evidence="8">
    <location>
        <begin position="2558"/>
        <end position="2574"/>
    </location>
</feature>
<dbReference type="Pfam" id="PF00168">
    <property type="entry name" value="C2"/>
    <property type="match status" value="6"/>
</dbReference>
<keyword evidence="7" id="KW-0175">Coiled coil</keyword>
<feature type="coiled-coil region" evidence="7">
    <location>
        <begin position="1421"/>
        <end position="1458"/>
    </location>
</feature>
<dbReference type="GO" id="GO:0061025">
    <property type="term" value="P:membrane fusion"/>
    <property type="evidence" value="ECO:0007669"/>
    <property type="project" value="TreeGrafter"/>
</dbReference>
<dbReference type="InterPro" id="IPR000008">
    <property type="entry name" value="C2_dom"/>
</dbReference>
<dbReference type="Proteomes" id="UP000886611">
    <property type="component" value="Unassembled WGS sequence"/>
</dbReference>
<dbReference type="Pfam" id="PF08165">
    <property type="entry name" value="FerA"/>
    <property type="match status" value="1"/>
</dbReference>
<dbReference type="CDD" id="cd04017">
    <property type="entry name" value="C2D_Ferlin"/>
    <property type="match status" value="2"/>
</dbReference>
<dbReference type="SUPFAM" id="SSF49562">
    <property type="entry name" value="C2 domain (Calcium/lipid-binding domain, CaLB)"/>
    <property type="match status" value="6"/>
</dbReference>
<feature type="non-terminal residue" evidence="10">
    <location>
        <position position="1"/>
    </location>
</feature>
<dbReference type="EMBL" id="JAATIS010004040">
    <property type="protein sequence ID" value="KAG2462833.1"/>
    <property type="molecule type" value="Genomic_DNA"/>
</dbReference>
<evidence type="ECO:0000256" key="4">
    <source>
        <dbReference type="ARBA" id="ARBA00022737"/>
    </source>
</evidence>
<feature type="non-terminal residue" evidence="10">
    <location>
        <position position="3083"/>
    </location>
</feature>
<comment type="similarity">
    <text evidence="2">Belongs to the ferlin family.</text>
</comment>
<feature type="domain" description="C2" evidence="9">
    <location>
        <begin position="302"/>
        <end position="430"/>
    </location>
</feature>
<keyword evidence="5" id="KW-1133">Transmembrane helix</keyword>
<feature type="domain" description="C2" evidence="9">
    <location>
        <begin position="1861"/>
        <end position="1979"/>
    </location>
</feature>
<feature type="region of interest" description="Disordered" evidence="8">
    <location>
        <begin position="2380"/>
        <end position="2421"/>
    </location>
</feature>
<dbReference type="SMART" id="SM00693">
    <property type="entry name" value="DysFN"/>
    <property type="match status" value="3"/>
</dbReference>
<protein>
    <submittedName>
        <fullName evidence="10">MYOF protein</fullName>
    </submittedName>
</protein>
<evidence type="ECO:0000256" key="6">
    <source>
        <dbReference type="ARBA" id="ARBA00023136"/>
    </source>
</evidence>
<dbReference type="Pfam" id="PF08150">
    <property type="entry name" value="FerB"/>
    <property type="match status" value="2"/>
</dbReference>
<feature type="region of interest" description="Disordered" evidence="8">
    <location>
        <begin position="1072"/>
        <end position="1107"/>
    </location>
</feature>
<dbReference type="SMART" id="SM01201">
    <property type="entry name" value="FerB"/>
    <property type="match status" value="2"/>
</dbReference>
<dbReference type="CDD" id="cd04037">
    <property type="entry name" value="C2E_Ferlin"/>
    <property type="match status" value="2"/>
</dbReference>
<dbReference type="SMART" id="SM00694">
    <property type="entry name" value="DysFC"/>
    <property type="match status" value="4"/>
</dbReference>
<feature type="region of interest" description="Disordered" evidence="8">
    <location>
        <begin position="2538"/>
        <end position="2579"/>
    </location>
</feature>
<dbReference type="SMART" id="SM00239">
    <property type="entry name" value="C2"/>
    <property type="match status" value="5"/>
</dbReference>
<dbReference type="InterPro" id="IPR046372">
    <property type="entry name" value="PARG_cat_C"/>
</dbReference>
<feature type="compositionally biased region" description="Basic and acidic residues" evidence="8">
    <location>
        <begin position="1023"/>
        <end position="1036"/>
    </location>
</feature>
<dbReference type="Pfam" id="PF22901">
    <property type="entry name" value="dsrm_Ferlin"/>
    <property type="match status" value="2"/>
</dbReference>
<dbReference type="InterPro" id="IPR037723">
    <property type="entry name" value="C2D_Ferlin"/>
</dbReference>
<keyword evidence="4" id="KW-0677">Repeat</keyword>
<feature type="compositionally biased region" description="Basic and acidic residues" evidence="8">
    <location>
        <begin position="2338"/>
        <end position="2348"/>
    </location>
</feature>
<evidence type="ECO:0000256" key="2">
    <source>
        <dbReference type="ARBA" id="ARBA00007561"/>
    </source>
</evidence>
<feature type="compositionally biased region" description="Polar residues" evidence="8">
    <location>
        <begin position="2380"/>
        <end position="2394"/>
    </location>
</feature>
<proteinExistence type="inferred from homology"/>
<evidence type="ECO:0000256" key="3">
    <source>
        <dbReference type="ARBA" id="ARBA00022692"/>
    </source>
</evidence>
<dbReference type="GO" id="GO:0004649">
    <property type="term" value="F:poly(ADP-ribose) glycohydrolase activity"/>
    <property type="evidence" value="ECO:0007669"/>
    <property type="project" value="InterPro"/>
</dbReference>
<feature type="region of interest" description="Disordered" evidence="8">
    <location>
        <begin position="282"/>
        <end position="302"/>
    </location>
</feature>
<evidence type="ECO:0000256" key="7">
    <source>
        <dbReference type="SAM" id="Coils"/>
    </source>
</evidence>
<dbReference type="GO" id="GO:0006282">
    <property type="term" value="P:regulation of DNA repair"/>
    <property type="evidence" value="ECO:0007669"/>
    <property type="project" value="InterPro"/>
</dbReference>
<sequence>MPDVVIWMLRAEKRVAYARIPANQILYSTTSEQACGKYCGKSQTVFMKYENQALVFGKWGTTGLMGRHKFSDVTGKIKLKRESFMPPKGWEWEGDWFVDPEKNLLTEADAGHTEFTDEVYQNESRYPGGEWKPADEPYTDVNGEKALAPGQYDCPAGWTWEDDWTFDINRAVDEKGWEYGITIPPDSKPKSWVPAEKMYHTHRRKRLIRQRRREKQTSSTEKKPLLDDPEGWEYSSLIGWKFHSKMRGSDTVRRRRWRRKMAPSDRLGASAIFKLEGALGTDMSEDSDGKDKTKESSTSLFGANTPSISNNYDRRFMYHLRVYVHQARNLMPLDKESFSDPYAHVSFLHQSKTTEIINSTLNPQWDQTLIFDNIEIYGDPQTIAQNPPNVVFELFDSDQVGKDEPLGRSMCSPLVKLNPETDVTPKLLWYPVIRAEKKHGEILAAAELILKDKPDGSNLPIIPPKRGAKLYMVPQGIKPVVQLTAIEILTWGLRNMKNYQLAAVSSPSLIVECGGEIVYSQVIKNIKKNPNFPGSVLFMKVPLPKEEIYTPPIVIKVIDHRPFGRKPIVGQCTIDSLEEYRCDPYTAKAEVAMTAKVALMSAPRDVVIDMEDKRPLLEAQERETVDWWSKFYSSIGEIEKCGQYIQKGYDTLKVYDDELEDITEFKGLTDFCDTFKLYRGKADEDEDDPSVVGEFKGSFSIYPLSDDPSVPAPPRQFRELPESGPQECIVRIYIVRGIDLQPKDNNGLCDPYIKISLGKKVIEDRDHYIPNTLNPMFGRMYELTCFIPQEKDLKISVYDYDMMTKDEKVGDTVIDLENRLLSRFGSQCGLQQSYCISGLNQWRDQLKPSQILQNYARLKGQSPPVESDNGKMLSFGGRDYTLDEFEANKILHEHLGPPNERLALHVLRTKRLVPEHVETRTLYSSFQPTLSQGKLQMWVDVFPKSLGVPGPPFDITTRKPKKWMPGIEEQKQKTDVHYRSLDGDGNFNWRFVFPFDYLPAEQLCLISKKGKVEMTLEILREKEVEERPAGKGRDEPNMNPKLDPPKLTLDIRRNIVSYVLNDWDRFKVWTDDDNTNDGGGDEDVDGGGADPDAATGQAGNQFKERLNKNRTNRRLLSKTPQDFQVYNSVSLRADSFIGEFKVEHIAADEDQEDIESNLLLPAGVTMQYITFTLKVFRAEDIPQMDDTLLQSVKKIFGGASDKKKLVDPFVEVFFAGKKEEGVAYRGRVLIELTTQIDAKAEQQIEDIPSSNILVAEKYQQRCKYSLCTVFHAATMLQEGVEPIQFEVSMGNYGNKFDNTCKQLPSTTQYTSPVFDGNMYYYLPWSNFKPVVVLTSFWEDIGQRLHAVNIIINIADRLQSNICVLKTAIVSKDSETHIRELWLMLITQLIEDIDNDLLPDLNEKLGVTVLDIHMKKMRVCALQSIKDSANQMREEATDVKATMTDIEDWQDRLQQLADEASVKLSKCTPQNSLPDVIIWMLRGEKRLAYARIPANQILYSATSEKASGKYCGKIQNIFMKYENQALVFGKWGTTGLLGRHKYSDLTGKIKLKRESFLPPKGWEWEGDWFVESQRNLQTAIDPSSLEYIDEVYENETRLPGWEYGISITPESKATSWMPAEKKHHTHRRKRLIRKRKQIEQTLSTEKPTLEKAEGWEYASLIGWKFHNKRRISDTFRHRRWRRKMILPDKNDASAIFRLEGTVGTEISEDDLEGNEIAQEISTSVFGAATPRISCIFERPFLYHLRVYVYQARNLMALDKGSFSDPYAHVSFLHRSKTTEIINKTLNPTWDQTLIFDDIDIYGNPEDLAQNPPNIVFELFDSDIIGKDEPLGRTVCLPLVKLTPEADATPKLLWYPVIRAEKKRGEVLVAAELILKDKILPWGLRNMKSFQLAAVSSPSLIVECGGEIAQTAVIKNMKKNPNFLGCVLFMKVLLPKEEIYTPPMVIKVIDHRQFGRKPIVGQCTIDSLEEYRCDPYAARAEDTKSVKVGQIADPGDFVIDIENEKPLLDTQERDSVDWWSKFYASIGEHDKCGEYLQKGYDTLKVFDDKLEDIPDYEGLTDFCHTFKLYRGKADDDEEYPAVVGEFKGSFSIYSLSDDPNVPEPPRQFRELPESGPQECLVRIYIIRGIDLQPKDSNGLCDPYIKIIWGKKVIEDRDHYIPNTLNPLFGRMFELTCIIPQDKDLKIAVFDYDLMSRDDEVGNTVIDLENRLLSHFGAHCGLPQSYCVSGVNQWRDQLRPSQILQNLAHLKGFSPPAVYDSGKSLSYDGRDYTLEEFEAGKIIHDHLGPPHERLALHVLRTQVLIPEHVETRTLYSTFQQSLSQGKVEMTLEILTEEEAEERPAGKARDEPNMNPKLDPPKAIKSEDLEAENSGKQTAMINASHISETMNKVKQTVQKIDDSSEVKDLDKKSADRPEESTQTTDKEVSKILCIGTVDEDSNTLKCNSTSFMQQSKKAENIDTLFVSHSSSVCSIAIKSNLDQQDVEMSSLESPTNCQEEPACNFFIAEGQEQCKSNDESNFISNTGNLMCKTNSEIHTVGKDKLQSSSNRNNHESRAFSEGNENVSPLATDTGTSKNSGKREPKITDYFQRKQPECGSLPCDFKDRKRVKVPNNGGSASSDAKWLGTPISELWRMPECGHIFPHLKNSSTHTVMIRTDLLSEGVVPVPYPMKYKDSWDDYNVKMPCSDKNLYPVENEDGNSTLQSRWDLIQNALQNRFSSSLDLMDAILRYSASHCKKWDFTALNLLCTEDLDNAEVRHLFESLLPDMVNLAVRLPKLCTQPIPLLKAKMNHSITMSQEQISCLLANAFFCTFPRRSSRKSEYCNYPEINFNSSKTLLTRLHITSEGTIEDQGYGMLQVDFANRFVGGGVTGSGLVQEEIRFIINPELIVSRLFTEALEQNECLIITGVERFSNYKGYAESYKWSGSYNDDTLRDNWQRRCTEIVAIDALKFRRFLEQFTPEKIRRELNKAYCGFARPSEKSKKLPAVATGNWGCGAFGGDTRLKALLQIMAAAEAGRDVAYFTFNDTQLMKDVHEMHTFLTQRKVTIGQEASAAALLVIIDLKEGRPHMLSDRELVGTSQGCQRV</sequence>
<gene>
    <name evidence="10" type="primary">Myof_1</name>
    <name evidence="10" type="ORF">GTO96_0001530</name>
</gene>
<dbReference type="PROSITE" id="PS50004">
    <property type="entry name" value="C2"/>
    <property type="match status" value="6"/>
</dbReference>
<feature type="domain" description="C2" evidence="9">
    <location>
        <begin position="466"/>
        <end position="590"/>
    </location>
</feature>
<dbReference type="PANTHER" id="PTHR12546:SF55">
    <property type="entry name" value="MYOFERLIN"/>
    <property type="match status" value="1"/>
</dbReference>
<feature type="compositionally biased region" description="Basic residues" evidence="8">
    <location>
        <begin position="203"/>
        <end position="214"/>
    </location>
</feature>
<dbReference type="InterPro" id="IPR012560">
    <property type="entry name" value="Ferlin_A-domain"/>
</dbReference>
<dbReference type="InterPro" id="IPR035892">
    <property type="entry name" value="C2_domain_sf"/>
</dbReference>
<feature type="domain" description="C2" evidence="9">
    <location>
        <begin position="1725"/>
        <end position="1853"/>
    </location>
</feature>
<feature type="compositionally biased region" description="Acidic residues" evidence="8">
    <location>
        <begin position="1072"/>
        <end position="1085"/>
    </location>
</feature>
<evidence type="ECO:0000256" key="1">
    <source>
        <dbReference type="ARBA" id="ARBA00004167"/>
    </source>
</evidence>
<dbReference type="InterPro" id="IPR055072">
    <property type="entry name" value="Ferlin_DSRM"/>
</dbReference>
<dbReference type="FunFam" id="2.60.40.150:FF:000021">
    <property type="entry name" value="dysferlin isoform X2"/>
    <property type="match status" value="1"/>
</dbReference>
<comment type="subcellular location">
    <subcellularLocation>
        <location evidence="1">Membrane</location>
        <topology evidence="1">Single-pass membrane protein</topology>
    </subcellularLocation>
</comment>
<feature type="domain" description="C2" evidence="9">
    <location>
        <begin position="711"/>
        <end position="829"/>
    </location>
</feature>
<feature type="domain" description="C2" evidence="9">
    <location>
        <begin position="2100"/>
        <end position="2218"/>
    </location>
</feature>
<evidence type="ECO:0000313" key="10">
    <source>
        <dbReference type="EMBL" id="KAG2462833.1"/>
    </source>
</evidence>
<feature type="region of interest" description="Disordered" evidence="8">
    <location>
        <begin position="1023"/>
        <end position="1045"/>
    </location>
</feature>
<evidence type="ECO:0000256" key="8">
    <source>
        <dbReference type="SAM" id="MobiDB-lite"/>
    </source>
</evidence>